<feature type="transmembrane region" description="Helical" evidence="2">
    <location>
        <begin position="199"/>
        <end position="218"/>
    </location>
</feature>
<dbReference type="OrthoDB" id="3425696at2"/>
<feature type="signal peptide" evidence="3">
    <location>
        <begin position="1"/>
        <end position="29"/>
    </location>
</feature>
<feature type="region of interest" description="Disordered" evidence="1">
    <location>
        <begin position="167"/>
        <end position="189"/>
    </location>
</feature>
<organism evidence="4 5">
    <name type="scientific">Actinomadura rudentiformis</name>
    <dbReference type="NCBI Taxonomy" id="359158"/>
    <lineage>
        <taxon>Bacteria</taxon>
        <taxon>Bacillati</taxon>
        <taxon>Actinomycetota</taxon>
        <taxon>Actinomycetes</taxon>
        <taxon>Streptosporangiales</taxon>
        <taxon>Thermomonosporaceae</taxon>
        <taxon>Actinomadura</taxon>
    </lineage>
</organism>
<evidence type="ECO:0000256" key="2">
    <source>
        <dbReference type="SAM" id="Phobius"/>
    </source>
</evidence>
<evidence type="ECO:0000313" key="5">
    <source>
        <dbReference type="Proteomes" id="UP000468735"/>
    </source>
</evidence>
<gene>
    <name evidence="4" type="ORF">F8566_23860</name>
</gene>
<dbReference type="EMBL" id="WBMT01000011">
    <property type="protein sequence ID" value="KAB2346491.1"/>
    <property type="molecule type" value="Genomic_DNA"/>
</dbReference>
<feature type="chain" id="PRO_5026226537" description="TPM domain-containing protein" evidence="3">
    <location>
        <begin position="30"/>
        <end position="225"/>
    </location>
</feature>
<protein>
    <recommendedName>
        <fullName evidence="6">TPM domain-containing protein</fullName>
    </recommendedName>
</protein>
<dbReference type="Proteomes" id="UP000468735">
    <property type="component" value="Unassembled WGS sequence"/>
</dbReference>
<name>A0A6H9YLA0_9ACTN</name>
<evidence type="ECO:0000256" key="3">
    <source>
        <dbReference type="SAM" id="SignalP"/>
    </source>
</evidence>
<evidence type="ECO:0000313" key="4">
    <source>
        <dbReference type="EMBL" id="KAB2346491.1"/>
    </source>
</evidence>
<accession>A0A6H9YLA0</accession>
<dbReference type="AlphaFoldDB" id="A0A6H9YLA0"/>
<keyword evidence="2" id="KW-0472">Membrane</keyword>
<dbReference type="RefSeq" id="WP_151563489.1">
    <property type="nucleotide sequence ID" value="NZ_WBMT01000011.1"/>
</dbReference>
<comment type="caution">
    <text evidence="4">The sequence shown here is derived from an EMBL/GenBank/DDBJ whole genome shotgun (WGS) entry which is preliminary data.</text>
</comment>
<proteinExistence type="predicted"/>
<keyword evidence="2" id="KW-1133">Transmembrane helix</keyword>
<keyword evidence="5" id="KW-1185">Reference proteome</keyword>
<reference evidence="4 5" key="1">
    <citation type="submission" date="2019-09" db="EMBL/GenBank/DDBJ databases">
        <title>Actinomadura physcomitrii sp. nov., a novel actinomycete isolated from moss [Physcomitrium sphaericum (Ludw) Fuernr].</title>
        <authorList>
            <person name="Zhuang X."/>
            <person name="Liu C."/>
        </authorList>
    </citation>
    <scope>NUCLEOTIDE SEQUENCE [LARGE SCALE GENOMIC DNA]</scope>
    <source>
        <strain evidence="4 5">HMC1</strain>
    </source>
</reference>
<evidence type="ECO:0008006" key="6">
    <source>
        <dbReference type="Google" id="ProtNLM"/>
    </source>
</evidence>
<evidence type="ECO:0000256" key="1">
    <source>
        <dbReference type="SAM" id="MobiDB-lite"/>
    </source>
</evidence>
<keyword evidence="2" id="KW-0812">Transmembrane</keyword>
<sequence>MWRRRSVLFMEGLAACLLVVVCAAIPASASPSARADQLAALLRRDPVYVTDHAPRALPADAAARVKRSVARLGVRTFVVVTPVTYGEDQGPEELISLLHDRLDRDGIYIVVSPNGSGGEVRQFGTGRTLNADDAWIAADLEMPYDAGAVAVIDRFVEIALSGRARERRDNLRPRPPSRTRISLDAHDRAERRAEQREHLAFGAGTALGGVPLLAFLIWRRRKTTR</sequence>
<keyword evidence="3" id="KW-0732">Signal</keyword>